<accession>A0ABS1J200</accession>
<comment type="caution">
    <text evidence="3">The sequence shown here is derived from an EMBL/GenBank/DDBJ whole genome shotgun (WGS) entry which is preliminary data.</text>
</comment>
<dbReference type="Pfam" id="PF13690">
    <property type="entry name" value="CheX"/>
    <property type="match status" value="1"/>
</dbReference>
<sequence length="157" mass="16484">MAGLSVEYINPFLAAATTILKQTCMIEAAIGKPGLKDMKFSHDSLIIIIGITGDVRGQVIIEFNNAVACDIAGKMMMQGPLPELGEIGFSAICELGNMVLGNAATLFSSQGIGIDITPPTVGMGDMSFSASFTKNLCIPLTYDGDKCINMNIAITSD</sequence>
<dbReference type="InterPro" id="IPR028976">
    <property type="entry name" value="CheC-like_sf"/>
</dbReference>
<dbReference type="InterPro" id="IPR028051">
    <property type="entry name" value="CheX-like_dom"/>
</dbReference>
<dbReference type="Gene3D" id="3.40.1550.10">
    <property type="entry name" value="CheC-like"/>
    <property type="match status" value="1"/>
</dbReference>
<feature type="domain" description="Chemotaxis phosphatase CheX-like" evidence="2">
    <location>
        <begin position="46"/>
        <end position="125"/>
    </location>
</feature>
<proteinExistence type="predicted"/>
<dbReference type="RefSeq" id="WP_208429622.1">
    <property type="nucleotide sequence ID" value="NZ_JAEPRJ010000001.1"/>
</dbReference>
<keyword evidence="4" id="KW-1185">Reference proteome</keyword>
<dbReference type="InterPro" id="IPR038756">
    <property type="entry name" value="CheX-like"/>
</dbReference>
<evidence type="ECO:0000256" key="1">
    <source>
        <dbReference type="ARBA" id="ARBA00022500"/>
    </source>
</evidence>
<evidence type="ECO:0000313" key="4">
    <source>
        <dbReference type="Proteomes" id="UP000604730"/>
    </source>
</evidence>
<dbReference type="CDD" id="cd17906">
    <property type="entry name" value="CheX"/>
    <property type="match status" value="1"/>
</dbReference>
<protein>
    <submittedName>
        <fullName evidence="3">Chemotaxis protein CheX</fullName>
    </submittedName>
</protein>
<keyword evidence="1" id="KW-0145">Chemotaxis</keyword>
<dbReference type="SUPFAM" id="SSF103039">
    <property type="entry name" value="CheC-like"/>
    <property type="match status" value="1"/>
</dbReference>
<organism evidence="3 4">
    <name type="scientific">Catonella massiliensis</name>
    <dbReference type="NCBI Taxonomy" id="2799636"/>
    <lineage>
        <taxon>Bacteria</taxon>
        <taxon>Bacillati</taxon>
        <taxon>Bacillota</taxon>
        <taxon>Clostridia</taxon>
        <taxon>Lachnospirales</taxon>
        <taxon>Lachnospiraceae</taxon>
        <taxon>Catonella</taxon>
    </lineage>
</organism>
<gene>
    <name evidence="3" type="ORF">JJN12_10435</name>
</gene>
<name>A0ABS1J200_9FIRM</name>
<reference evidence="3 4" key="1">
    <citation type="submission" date="2021-01" db="EMBL/GenBank/DDBJ databases">
        <title>Isolation and description of Catonella massiliensis sp. nov., a novel Catonella species, isolated from a stable periodontitis subject.</title>
        <authorList>
            <person name="Antezack A."/>
            <person name="Boxberger M."/>
            <person name="La Scola B."/>
            <person name="Monnet-Corti V."/>
        </authorList>
    </citation>
    <scope>NUCLEOTIDE SEQUENCE [LARGE SCALE GENOMIC DNA]</scope>
    <source>
        <strain evidence="3 4">Marseille-Q4567</strain>
    </source>
</reference>
<evidence type="ECO:0000259" key="2">
    <source>
        <dbReference type="Pfam" id="PF13690"/>
    </source>
</evidence>
<dbReference type="Proteomes" id="UP000604730">
    <property type="component" value="Unassembled WGS sequence"/>
</dbReference>
<dbReference type="EMBL" id="JAEPRJ010000001">
    <property type="protein sequence ID" value="MBK5898188.1"/>
    <property type="molecule type" value="Genomic_DNA"/>
</dbReference>
<dbReference type="PANTHER" id="PTHR39452:SF1">
    <property type="entry name" value="CHEY-P PHOSPHATASE CHEX"/>
    <property type="match status" value="1"/>
</dbReference>
<dbReference type="PANTHER" id="PTHR39452">
    <property type="entry name" value="CHEY-P PHOSPHATASE CHEX"/>
    <property type="match status" value="1"/>
</dbReference>
<evidence type="ECO:0000313" key="3">
    <source>
        <dbReference type="EMBL" id="MBK5898188.1"/>
    </source>
</evidence>